<evidence type="ECO:0000313" key="1">
    <source>
        <dbReference type="EMBL" id="AZL71471.1"/>
    </source>
</evidence>
<dbReference type="InterPro" id="IPR023138">
    <property type="entry name" value="NMB0513-like_sf"/>
</dbReference>
<name>A0A3Q8U5N6_9PSED</name>
<dbReference type="AlphaFoldDB" id="A0A3Q8U5N6"/>
<protein>
    <submittedName>
        <fullName evidence="1">DUF596 domain-containing protein</fullName>
    </submittedName>
</protein>
<proteinExistence type="predicted"/>
<dbReference type="SUPFAM" id="SSF160472">
    <property type="entry name" value="NMB0513-like"/>
    <property type="match status" value="1"/>
</dbReference>
<dbReference type="Gene3D" id="1.10.3510.10">
    <property type="entry name" value="NMB0513-like"/>
    <property type="match status" value="1"/>
</dbReference>
<dbReference type="EMBL" id="CP034338">
    <property type="protein sequence ID" value="AZL71471.1"/>
    <property type="molecule type" value="Genomic_DNA"/>
</dbReference>
<dbReference type="Pfam" id="PF04591">
    <property type="entry name" value="DUF596"/>
    <property type="match status" value="1"/>
</dbReference>
<dbReference type="Proteomes" id="UP000268230">
    <property type="component" value="Chromosome"/>
</dbReference>
<evidence type="ECO:0000313" key="2">
    <source>
        <dbReference type="Proteomes" id="UP000268230"/>
    </source>
</evidence>
<accession>A0A3Q8U5N6</accession>
<reference evidence="1 2" key="1">
    <citation type="submission" date="2018-12" db="EMBL/GenBank/DDBJ databases">
        <authorList>
            <person name="Li S."/>
            <person name="Yang R."/>
            <person name="Chen G."/>
            <person name="Zou L."/>
            <person name="Zhang C."/>
            <person name="Chen Y."/>
            <person name="Liu Z."/>
            <person name="Li Y."/>
            <person name="Yan Y."/>
            <person name="Huang M."/>
            <person name="Chen T."/>
        </authorList>
    </citation>
    <scope>NUCLEOTIDE SEQUENCE [LARGE SCALE GENOMIC DNA]</scope>
    <source>
        <strain evidence="1 2">1257</strain>
    </source>
</reference>
<dbReference type="KEGG" id="pory:EJA05_15365"/>
<gene>
    <name evidence="1" type="ORF">EJA05_15365</name>
</gene>
<sequence length="99" mass="11188">MGVIWQHMSVELFGSTVDCARRVSLFFSLMERLMLEGNIRLAHDGLFLVGTIQDQLDVLKEAWPKDPGEDDLDGFGLWFITEAPAGVVWIDSDGKEFWA</sequence>
<organism evidence="1 2">
    <name type="scientific">Pseudomonas entomophila</name>
    <dbReference type="NCBI Taxonomy" id="312306"/>
    <lineage>
        <taxon>Bacteria</taxon>
        <taxon>Pseudomonadati</taxon>
        <taxon>Pseudomonadota</taxon>
        <taxon>Gammaproteobacteria</taxon>
        <taxon>Pseudomonadales</taxon>
        <taxon>Pseudomonadaceae</taxon>
        <taxon>Pseudomonas</taxon>
    </lineage>
</organism>
<dbReference type="OrthoDB" id="5678714at2"/>
<dbReference type="InterPro" id="IPR007670">
    <property type="entry name" value="DUF596"/>
</dbReference>